<accession>A0A8J2YEX1</accession>
<reference evidence="3" key="1">
    <citation type="journal article" date="2014" name="Int. J. Syst. Evol. Microbiol.">
        <title>Complete genome sequence of Corynebacterium casei LMG S-19264T (=DSM 44701T), isolated from a smear-ripened cheese.</title>
        <authorList>
            <consortium name="US DOE Joint Genome Institute (JGI-PGF)"/>
            <person name="Walter F."/>
            <person name="Albersmeier A."/>
            <person name="Kalinowski J."/>
            <person name="Ruckert C."/>
        </authorList>
    </citation>
    <scope>NUCLEOTIDE SEQUENCE</scope>
    <source>
        <strain evidence="3">CGMCC 1.15179</strain>
    </source>
</reference>
<proteinExistence type="inferred from homology"/>
<keyword evidence="4" id="KW-1185">Reference proteome</keyword>
<dbReference type="PANTHER" id="PTHR31793">
    <property type="entry name" value="4-HYDROXYBENZOYL-COA THIOESTERASE FAMILY MEMBER"/>
    <property type="match status" value="1"/>
</dbReference>
<dbReference type="InterPro" id="IPR050563">
    <property type="entry name" value="4-hydroxybenzoyl-CoA_TE"/>
</dbReference>
<dbReference type="Pfam" id="PF13279">
    <property type="entry name" value="4HBT_2"/>
    <property type="match status" value="1"/>
</dbReference>
<dbReference type="InterPro" id="IPR029069">
    <property type="entry name" value="HotDog_dom_sf"/>
</dbReference>
<gene>
    <name evidence="3" type="ORF">GCM10011571_34950</name>
</gene>
<dbReference type="RefSeq" id="WP_229752075.1">
    <property type="nucleotide sequence ID" value="NZ_BMHQ01000024.1"/>
</dbReference>
<comment type="similarity">
    <text evidence="1">Belongs to the 4-hydroxybenzoyl-CoA thioesterase family.</text>
</comment>
<protein>
    <submittedName>
        <fullName evidence="3">Thioesterase</fullName>
    </submittedName>
</protein>
<evidence type="ECO:0000313" key="4">
    <source>
        <dbReference type="Proteomes" id="UP000625210"/>
    </source>
</evidence>
<organism evidence="3 4">
    <name type="scientific">Marinithermofilum abyssi</name>
    <dbReference type="NCBI Taxonomy" id="1571185"/>
    <lineage>
        <taxon>Bacteria</taxon>
        <taxon>Bacillati</taxon>
        <taxon>Bacillota</taxon>
        <taxon>Bacilli</taxon>
        <taxon>Bacillales</taxon>
        <taxon>Thermoactinomycetaceae</taxon>
        <taxon>Marinithermofilum</taxon>
    </lineage>
</organism>
<dbReference type="GO" id="GO:0047617">
    <property type="term" value="F:fatty acyl-CoA hydrolase activity"/>
    <property type="evidence" value="ECO:0007669"/>
    <property type="project" value="TreeGrafter"/>
</dbReference>
<keyword evidence="2" id="KW-0378">Hydrolase</keyword>
<dbReference type="EMBL" id="BMHQ01000024">
    <property type="protein sequence ID" value="GGE29780.1"/>
    <property type="molecule type" value="Genomic_DNA"/>
</dbReference>
<dbReference type="SUPFAM" id="SSF54637">
    <property type="entry name" value="Thioesterase/thiol ester dehydrase-isomerase"/>
    <property type="match status" value="1"/>
</dbReference>
<comment type="caution">
    <text evidence="3">The sequence shown here is derived from an EMBL/GenBank/DDBJ whole genome shotgun (WGS) entry which is preliminary data.</text>
</comment>
<dbReference type="InterPro" id="IPR006684">
    <property type="entry name" value="YbgC/YbaW"/>
</dbReference>
<reference evidence="3" key="2">
    <citation type="submission" date="2020-09" db="EMBL/GenBank/DDBJ databases">
        <authorList>
            <person name="Sun Q."/>
            <person name="Zhou Y."/>
        </authorList>
    </citation>
    <scope>NUCLEOTIDE SEQUENCE</scope>
    <source>
        <strain evidence="3">CGMCC 1.15179</strain>
    </source>
</reference>
<dbReference type="PANTHER" id="PTHR31793:SF27">
    <property type="entry name" value="NOVEL THIOESTERASE SUPERFAMILY DOMAIN AND SAPOSIN A-TYPE DOMAIN CONTAINING PROTEIN (0610012H03RIK)"/>
    <property type="match status" value="1"/>
</dbReference>
<sequence>MQHIMELTVRSTDLDMLGHVNNAKYFEYLEWGRFEWMKQIGLGMEEMTRRGILPVVVNVNVNYRQELKLDEKIQVISKPLRLGNKSNTLYQEIRNEKGEKVCDAEITGVVLDALTRQVTELPEEFKAVFQAFVEC</sequence>
<dbReference type="AlphaFoldDB" id="A0A8J2YEX1"/>
<dbReference type="CDD" id="cd00586">
    <property type="entry name" value="4HBT"/>
    <property type="match status" value="1"/>
</dbReference>
<dbReference type="Proteomes" id="UP000625210">
    <property type="component" value="Unassembled WGS sequence"/>
</dbReference>
<name>A0A8J2YEX1_9BACL</name>
<evidence type="ECO:0000313" key="3">
    <source>
        <dbReference type="EMBL" id="GGE29780.1"/>
    </source>
</evidence>
<dbReference type="PIRSF" id="PIRSF003230">
    <property type="entry name" value="YbgC"/>
    <property type="match status" value="1"/>
</dbReference>
<evidence type="ECO:0000256" key="2">
    <source>
        <dbReference type="ARBA" id="ARBA00022801"/>
    </source>
</evidence>
<evidence type="ECO:0000256" key="1">
    <source>
        <dbReference type="ARBA" id="ARBA00005953"/>
    </source>
</evidence>
<dbReference type="Gene3D" id="3.10.129.10">
    <property type="entry name" value="Hotdog Thioesterase"/>
    <property type="match status" value="1"/>
</dbReference>